<organism evidence="1 2">
    <name type="scientific">Streptomyces auratus AGR0001</name>
    <dbReference type="NCBI Taxonomy" id="1160718"/>
    <lineage>
        <taxon>Bacteria</taxon>
        <taxon>Bacillati</taxon>
        <taxon>Actinomycetota</taxon>
        <taxon>Actinomycetes</taxon>
        <taxon>Kitasatosporales</taxon>
        <taxon>Streptomycetaceae</taxon>
        <taxon>Streptomyces</taxon>
    </lineage>
</organism>
<reference evidence="1" key="2">
    <citation type="submission" date="2021-04" db="EMBL/GenBank/DDBJ databases">
        <authorList>
            <person name="Wen M.-L."/>
            <person name="Han X.-L."/>
            <person name="Xiong J."/>
        </authorList>
    </citation>
    <scope>NUCLEOTIDE SEQUENCE</scope>
    <source>
        <strain evidence="1">AGR0001</strain>
    </source>
</reference>
<accession>A0A8B1P094</accession>
<reference evidence="1" key="1">
    <citation type="journal article" date="2012" name="J. Bacteriol.">
        <title>Genome Sequence of Streptomyces auratus Strain AGR0001, a Phoslactomycin-Producing Actinomycete.</title>
        <authorList>
            <person name="Han X."/>
            <person name="Li M."/>
            <person name="Ding Z."/>
            <person name="Zhao J."/>
            <person name="Ji K."/>
            <person name="Wen M."/>
            <person name="Lu T."/>
        </authorList>
    </citation>
    <scope>NUCLEOTIDE SEQUENCE</scope>
    <source>
        <strain evidence="1">AGR0001</strain>
    </source>
</reference>
<gene>
    <name evidence="1" type="ORF">SU9_032640</name>
</gene>
<sequence>MTPELPEHCTHAIELLPDRVIKRFRGTDREGGAREWRALTLLAAHAPGLAPEPWDCAPAAAAPVVVMSRLAGVPMRGRALSDV</sequence>
<evidence type="ECO:0000313" key="2">
    <source>
        <dbReference type="Proteomes" id="UP000009036"/>
    </source>
</evidence>
<name>A0A8B1P094_9ACTN</name>
<protein>
    <recommendedName>
        <fullName evidence="3">Aminoglycoside phosphotransferase</fullName>
    </recommendedName>
</protein>
<evidence type="ECO:0008006" key="3">
    <source>
        <dbReference type="Google" id="ProtNLM"/>
    </source>
</evidence>
<dbReference type="Proteomes" id="UP000009036">
    <property type="component" value="Chromosome"/>
</dbReference>
<keyword evidence="2" id="KW-1185">Reference proteome</keyword>
<proteinExistence type="predicted"/>
<dbReference type="AlphaFoldDB" id="A0A8B1P094"/>
<dbReference type="OrthoDB" id="3383851at2"/>
<dbReference type="KEGG" id="sauh:SU9_032640"/>
<evidence type="ECO:0000313" key="1">
    <source>
        <dbReference type="EMBL" id="QTZ95617.1"/>
    </source>
</evidence>
<dbReference type="EMBL" id="CP072931">
    <property type="protein sequence ID" value="QTZ95617.1"/>
    <property type="molecule type" value="Genomic_DNA"/>
</dbReference>
<dbReference type="RefSeq" id="WP_040901928.1">
    <property type="nucleotide sequence ID" value="NZ_CP072931.1"/>
</dbReference>